<evidence type="ECO:0000259" key="4">
    <source>
        <dbReference type="Pfam" id="PF01757"/>
    </source>
</evidence>
<feature type="transmembrane region" description="Helical" evidence="3">
    <location>
        <begin position="43"/>
        <end position="64"/>
    </location>
</feature>
<name>W7BA62_9LIST</name>
<protein>
    <recommendedName>
        <fullName evidence="4">Acyltransferase 3 domain-containing protein</fullName>
    </recommendedName>
</protein>
<evidence type="ECO:0000313" key="5">
    <source>
        <dbReference type="EMBL" id="EUJ19781.1"/>
    </source>
</evidence>
<dbReference type="PANTHER" id="PTHR37312:SF1">
    <property type="entry name" value="MEMBRANE-BOUND ACYLTRANSFERASE YKRP-RELATED"/>
    <property type="match status" value="1"/>
</dbReference>
<keyword evidence="3" id="KW-0812">Transmembrane</keyword>
<reference evidence="5 6" key="1">
    <citation type="journal article" date="2014" name="Int. J. Syst. Evol. Microbiol.">
        <title>Listeria floridensis sp. nov., Listeria aquatica sp. nov., Listeria cornellensis sp. nov., Listeria riparia sp. nov. and Listeria grandensis sp. nov., from agricultural and natural environments.</title>
        <authorList>
            <person name="den Bakker H.C."/>
            <person name="Warchocki S."/>
            <person name="Wright E.M."/>
            <person name="Allred A.F."/>
            <person name="Ahlstrom C."/>
            <person name="Manuel C.S."/>
            <person name="Stasiewicz M.J."/>
            <person name="Burrell A."/>
            <person name="Roof S."/>
            <person name="Strawn L."/>
            <person name="Fortes E.D."/>
            <person name="Nightingale K.K."/>
            <person name="Kephart D."/>
            <person name="Wiedmann M."/>
        </authorList>
    </citation>
    <scope>NUCLEOTIDE SEQUENCE [LARGE SCALE GENOMIC DNA]</scope>
    <source>
        <strain evidence="5 6">FSL S10-1188</strain>
    </source>
</reference>
<dbReference type="InterPro" id="IPR052734">
    <property type="entry name" value="Nod_factor_acetyltransferase"/>
</dbReference>
<dbReference type="Pfam" id="PF01757">
    <property type="entry name" value="Acyl_transf_3"/>
    <property type="match status" value="1"/>
</dbReference>
<keyword evidence="3" id="KW-0472">Membrane</keyword>
<evidence type="ECO:0000313" key="6">
    <source>
        <dbReference type="Proteomes" id="UP000019246"/>
    </source>
</evidence>
<gene>
    <name evidence="5" type="ORF">MAQA_06443</name>
</gene>
<dbReference type="EMBL" id="AOCG01000006">
    <property type="protein sequence ID" value="EUJ19781.1"/>
    <property type="molecule type" value="Genomic_DNA"/>
</dbReference>
<dbReference type="OrthoDB" id="6623990at2"/>
<accession>W7BA62</accession>
<dbReference type="RefSeq" id="WP_036072030.1">
    <property type="nucleotide sequence ID" value="NZ_AOCG01000006.1"/>
</dbReference>
<feature type="transmembrane region" description="Helical" evidence="3">
    <location>
        <begin position="232"/>
        <end position="256"/>
    </location>
</feature>
<comment type="caution">
    <text evidence="5">The sequence shown here is derived from an EMBL/GenBank/DDBJ whole genome shotgun (WGS) entry which is preliminary data.</text>
</comment>
<dbReference type="InterPro" id="IPR002656">
    <property type="entry name" value="Acyl_transf_3_dom"/>
</dbReference>
<dbReference type="Proteomes" id="UP000019246">
    <property type="component" value="Unassembled WGS sequence"/>
</dbReference>
<feature type="transmembrane region" description="Helical" evidence="3">
    <location>
        <begin position="12"/>
        <end position="31"/>
    </location>
</feature>
<feature type="transmembrane region" description="Helical" evidence="3">
    <location>
        <begin position="298"/>
        <end position="325"/>
    </location>
</feature>
<keyword evidence="3" id="KW-1133">Transmembrane helix</keyword>
<dbReference type="AlphaFoldDB" id="W7BA62"/>
<proteinExistence type="inferred from homology"/>
<dbReference type="PATRIC" id="fig|1265818.5.peg.1289"/>
<feature type="transmembrane region" description="Helical" evidence="3">
    <location>
        <begin position="137"/>
        <end position="153"/>
    </location>
</feature>
<dbReference type="STRING" id="1265818.MAQA_06443"/>
<feature type="transmembrane region" description="Helical" evidence="3">
    <location>
        <begin position="190"/>
        <end position="212"/>
    </location>
</feature>
<comment type="subcellular location">
    <subcellularLocation>
        <location evidence="1">Membrane</location>
    </subcellularLocation>
</comment>
<evidence type="ECO:0000256" key="3">
    <source>
        <dbReference type="SAM" id="Phobius"/>
    </source>
</evidence>
<feature type="domain" description="Acyltransferase 3" evidence="4">
    <location>
        <begin position="12"/>
        <end position="312"/>
    </location>
</feature>
<feature type="transmembrane region" description="Helical" evidence="3">
    <location>
        <begin position="159"/>
        <end position="178"/>
    </location>
</feature>
<dbReference type="PANTHER" id="PTHR37312">
    <property type="entry name" value="MEMBRANE-BOUND ACYLTRANSFERASE YKRP-RELATED"/>
    <property type="match status" value="1"/>
</dbReference>
<comment type="similarity">
    <text evidence="2">Belongs to the acyltransferase 3 family.</text>
</comment>
<evidence type="ECO:0000256" key="2">
    <source>
        <dbReference type="ARBA" id="ARBA00007400"/>
    </source>
</evidence>
<sequence>MTENKLVKPRDYYFDNAKFILIFLVVFGHLLQPFVAEHDSVRILYSMIYTFHMPAFILISGYFAKGFRKSGYLMKTMKKLILPYLLFQSIYSVFYYFLLSEDRFSLTFLDPEWSLWFLLSLFFWNLMLYVFSKLKPVTALSIATLIGLLAGYVDSIDGYLSLSRTFVFFPFFLAGFFLKKEHFLYLQKNAAKIIGGAIFIAILGIVLVSPGLDEDWFLGSKPYGEFVDAKVLGLLMRVLIYAISFAAIAAFFTFVPKRQFFFTKWGKNTLYVYLLHGFFIKSFREAGMSNISYNFETFFILIVLAFSLTALLSTNIVTTIVQPVVELRINKIKKLFCSEIKVFPMKVTKL</sequence>
<dbReference type="GO" id="GO:0016747">
    <property type="term" value="F:acyltransferase activity, transferring groups other than amino-acyl groups"/>
    <property type="evidence" value="ECO:0007669"/>
    <property type="project" value="InterPro"/>
</dbReference>
<organism evidence="5 6">
    <name type="scientific">Listeria aquatica FSL S10-1188</name>
    <dbReference type="NCBI Taxonomy" id="1265818"/>
    <lineage>
        <taxon>Bacteria</taxon>
        <taxon>Bacillati</taxon>
        <taxon>Bacillota</taxon>
        <taxon>Bacilli</taxon>
        <taxon>Bacillales</taxon>
        <taxon>Listeriaceae</taxon>
        <taxon>Listeria</taxon>
    </lineage>
</organism>
<keyword evidence="6" id="KW-1185">Reference proteome</keyword>
<feature type="transmembrane region" description="Helical" evidence="3">
    <location>
        <begin position="80"/>
        <end position="98"/>
    </location>
</feature>
<feature type="transmembrane region" description="Helical" evidence="3">
    <location>
        <begin position="113"/>
        <end position="130"/>
    </location>
</feature>
<evidence type="ECO:0000256" key="1">
    <source>
        <dbReference type="ARBA" id="ARBA00004370"/>
    </source>
</evidence>